<organism evidence="2 3">
    <name type="scientific">Polarella glacialis</name>
    <name type="common">Dinoflagellate</name>
    <dbReference type="NCBI Taxonomy" id="89957"/>
    <lineage>
        <taxon>Eukaryota</taxon>
        <taxon>Sar</taxon>
        <taxon>Alveolata</taxon>
        <taxon>Dinophyceae</taxon>
        <taxon>Suessiales</taxon>
        <taxon>Suessiaceae</taxon>
        <taxon>Polarella</taxon>
    </lineage>
</organism>
<name>A0A813FD35_POLGL</name>
<dbReference type="AlphaFoldDB" id="A0A813FD35"/>
<comment type="caution">
    <text evidence="2">The sequence shown here is derived from an EMBL/GenBank/DDBJ whole genome shotgun (WGS) entry which is preliminary data.</text>
</comment>
<sequence length="375" mass="41264">MELGHLMPNDGTAVRRRCPSTPVAGKSGWREEGAPSLTGHRWRTRTAVAGCNPDSWTSEDAPSGWRTPAQRHRELKQHRTFAAGMQYCHGNRKPPGLALPAIADLQVLVTSLLAMQDQLMAAIGQIMEALRCSPKESQRDGTEQDYKDIATIIHPPPQEVCAHKPEIAQPGPQVDATYENQLLPALSFLSSMDSEDKKYEAPPLATDLLENKKEASPLVLCHSDVVDKHDEALPLAISHSEKKEEALPLATSHSDEVDKNWQSWFCTPVDAQVAGARLPRFLHRDLAEPQESGTLLHYLSNIDEEGSAISFPGLAKVSKFHDKNIETIFMQNIDDFQPAKAANDDDDSASEFEPLLGFCFFVSCHQTCGAPGDSK</sequence>
<evidence type="ECO:0000256" key="1">
    <source>
        <dbReference type="SAM" id="MobiDB-lite"/>
    </source>
</evidence>
<feature type="region of interest" description="Disordered" evidence="1">
    <location>
        <begin position="1"/>
        <end position="36"/>
    </location>
</feature>
<proteinExistence type="predicted"/>
<keyword evidence="3" id="KW-1185">Reference proteome</keyword>
<accession>A0A813FD35</accession>
<evidence type="ECO:0000313" key="3">
    <source>
        <dbReference type="Proteomes" id="UP000654075"/>
    </source>
</evidence>
<dbReference type="Proteomes" id="UP000654075">
    <property type="component" value="Unassembled WGS sequence"/>
</dbReference>
<dbReference type="EMBL" id="CAJNNV010024391">
    <property type="protein sequence ID" value="CAE8609719.1"/>
    <property type="molecule type" value="Genomic_DNA"/>
</dbReference>
<protein>
    <submittedName>
        <fullName evidence="2">Uncharacterized protein</fullName>
    </submittedName>
</protein>
<evidence type="ECO:0000313" key="2">
    <source>
        <dbReference type="EMBL" id="CAE8609719.1"/>
    </source>
</evidence>
<reference evidence="2" key="1">
    <citation type="submission" date="2021-02" db="EMBL/GenBank/DDBJ databases">
        <authorList>
            <person name="Dougan E. K."/>
            <person name="Rhodes N."/>
            <person name="Thang M."/>
            <person name="Chan C."/>
        </authorList>
    </citation>
    <scope>NUCLEOTIDE SEQUENCE</scope>
</reference>
<gene>
    <name evidence="2" type="ORF">PGLA1383_LOCUS27546</name>
</gene>